<feature type="binding site" evidence="11">
    <location>
        <position position="36"/>
    </location>
    <ligand>
        <name>substrate</name>
    </ligand>
</feature>
<accession>A0A1W6N4K5</accession>
<name>A0A1W6N4K5_9PROT</name>
<evidence type="ECO:0000256" key="11">
    <source>
        <dbReference type="HAMAP-Rule" id="MF_00145"/>
    </source>
</evidence>
<dbReference type="HAMAP" id="MF_00145">
    <property type="entry name" value="Phosphoglyc_kinase"/>
    <property type="match status" value="1"/>
</dbReference>
<evidence type="ECO:0000313" key="16">
    <source>
        <dbReference type="Proteomes" id="UP000237351"/>
    </source>
</evidence>
<comment type="caution">
    <text evidence="11">Lacks conserved residue(s) required for the propagation of feature annotation.</text>
</comment>
<evidence type="ECO:0000256" key="10">
    <source>
        <dbReference type="ARBA" id="ARBA00023152"/>
    </source>
</evidence>
<feature type="binding site" evidence="11 12">
    <location>
        <begin position="59"/>
        <end position="62"/>
    </location>
    <ligand>
        <name>substrate</name>
    </ligand>
</feature>
<reference evidence="15 16" key="1">
    <citation type="submission" date="2014-06" db="EMBL/GenBank/DDBJ databases">
        <title>The genome of the endonuclear symbiont Nucleicultrix amoebiphila.</title>
        <authorList>
            <person name="Schulz F."/>
            <person name="Horn M."/>
        </authorList>
    </citation>
    <scope>NUCLEOTIDE SEQUENCE [LARGE SCALE GENOMIC DNA]</scope>
    <source>
        <strain evidence="15 16">FS5</strain>
    </source>
</reference>
<evidence type="ECO:0000256" key="13">
    <source>
        <dbReference type="PIRSR" id="PIRSR000724-2"/>
    </source>
</evidence>
<comment type="pathway">
    <text evidence="2 11">Carbohydrate degradation; glycolysis; pyruvate from D-glyceraldehyde 3-phosphate: step 2/5.</text>
</comment>
<dbReference type="AlphaFoldDB" id="A0A1W6N4K5"/>
<keyword evidence="8 11" id="KW-0418">Kinase</keyword>
<keyword evidence="11" id="KW-0963">Cytoplasm</keyword>
<evidence type="ECO:0000256" key="1">
    <source>
        <dbReference type="ARBA" id="ARBA00000642"/>
    </source>
</evidence>
<keyword evidence="7 11" id="KW-0547">Nucleotide-binding</keyword>
<dbReference type="Proteomes" id="UP000237351">
    <property type="component" value="Chromosome"/>
</dbReference>
<evidence type="ECO:0000256" key="7">
    <source>
        <dbReference type="ARBA" id="ARBA00022741"/>
    </source>
</evidence>
<evidence type="ECO:0000256" key="2">
    <source>
        <dbReference type="ARBA" id="ARBA00004838"/>
    </source>
</evidence>
<evidence type="ECO:0000313" key="15">
    <source>
        <dbReference type="EMBL" id="ARN84817.1"/>
    </source>
</evidence>
<feature type="binding site" evidence="11">
    <location>
        <begin position="338"/>
        <end position="341"/>
    </location>
    <ligand>
        <name>ATP</name>
        <dbReference type="ChEBI" id="CHEBI:30616"/>
    </ligand>
</feature>
<dbReference type="InterPro" id="IPR036043">
    <property type="entry name" value="Phosphoglycerate_kinase_sf"/>
</dbReference>
<dbReference type="GO" id="GO:0004618">
    <property type="term" value="F:phosphoglycerate kinase activity"/>
    <property type="evidence" value="ECO:0007669"/>
    <property type="project" value="UniProtKB-UniRule"/>
</dbReference>
<sequence length="385" mass="42092">MKLRTLDGVDVAGKIVLLRLDLNLPMKDGVILDQTRLKLSLKTLQELHSKGAKVVIMSHLGRPKGREDPVLSLEPIAQALETNLQEPIIFQKEWNHRPHASITLLDNIRFHRGEEENDMLFAAEIAKLGDLYVNDAFSVSHRAHASVEAITHILPSYAGRLMEDEISALTKILDHPEHPVTAIVAGSKISTKLTVLENLLDRIDTLIVGGGIANTFLKAMGLPIGASIFERDMLDETHSILEKAKTLNKTIFVPRDANLDPGSRIAEISAIESSEKIFDMGPESVVDIRKILEASKTVIWNGPVGVFEIPPYDESSLEIARIIAVLTQKGALYSVAGGGETIACLNKAGVMDKFSHVSTAGGAFLEWLEGKKLPGVERLSTDVSR</sequence>
<dbReference type="KEGG" id="naf:GQ61_05390"/>
<feature type="binding site" evidence="11 13">
    <location>
        <position position="192"/>
    </location>
    <ligand>
        <name>ATP</name>
        <dbReference type="ChEBI" id="CHEBI:30616"/>
    </ligand>
</feature>
<protein>
    <recommendedName>
        <fullName evidence="5 11">Phosphoglycerate kinase</fullName>
        <ecNumber evidence="5 11">2.7.2.3</ecNumber>
    </recommendedName>
</protein>
<evidence type="ECO:0000256" key="8">
    <source>
        <dbReference type="ARBA" id="ARBA00022777"/>
    </source>
</evidence>
<feature type="binding site" evidence="11">
    <location>
        <position position="142"/>
    </location>
    <ligand>
        <name>substrate</name>
    </ligand>
</feature>
<dbReference type="EC" id="2.7.2.3" evidence="5 11"/>
<evidence type="ECO:0000256" key="5">
    <source>
        <dbReference type="ARBA" id="ARBA00013061"/>
    </source>
</evidence>
<evidence type="ECO:0000256" key="12">
    <source>
        <dbReference type="PIRSR" id="PIRSR000724-1"/>
    </source>
</evidence>
<dbReference type="Pfam" id="PF00162">
    <property type="entry name" value="PGK"/>
    <property type="match status" value="1"/>
</dbReference>
<comment type="catalytic activity">
    <reaction evidence="1 11 14">
        <text>(2R)-3-phosphoglycerate + ATP = (2R)-3-phospho-glyceroyl phosphate + ADP</text>
        <dbReference type="Rhea" id="RHEA:14801"/>
        <dbReference type="ChEBI" id="CHEBI:30616"/>
        <dbReference type="ChEBI" id="CHEBI:57604"/>
        <dbReference type="ChEBI" id="CHEBI:58272"/>
        <dbReference type="ChEBI" id="CHEBI:456216"/>
        <dbReference type="EC" id="2.7.2.3"/>
    </reaction>
</comment>
<dbReference type="GO" id="GO:0005829">
    <property type="term" value="C:cytosol"/>
    <property type="evidence" value="ECO:0007669"/>
    <property type="project" value="TreeGrafter"/>
</dbReference>
<proteinExistence type="inferred from homology"/>
<dbReference type="UniPathway" id="UPA00109">
    <property type="reaction ID" value="UER00185"/>
</dbReference>
<feature type="binding site" evidence="12">
    <location>
        <position position="109"/>
    </location>
    <ligand>
        <name>(2R)-3-phosphoglycerate</name>
        <dbReference type="ChEBI" id="CHEBI:58272"/>
    </ligand>
</feature>
<organism evidence="15 16">
    <name type="scientific">Candidatus Nucleicultrix amoebiphila FS5</name>
    <dbReference type="NCBI Taxonomy" id="1414854"/>
    <lineage>
        <taxon>Bacteria</taxon>
        <taxon>Pseudomonadati</taxon>
        <taxon>Pseudomonadota</taxon>
        <taxon>Alphaproteobacteria</taxon>
        <taxon>Holosporales</taxon>
        <taxon>Candidatus Nucleicultricaceae</taxon>
        <taxon>Candidatus Nucleicultrix</taxon>
    </lineage>
</organism>
<dbReference type="GO" id="GO:0006094">
    <property type="term" value="P:gluconeogenesis"/>
    <property type="evidence" value="ECO:0007669"/>
    <property type="project" value="TreeGrafter"/>
</dbReference>
<dbReference type="PIRSF" id="PIRSF000724">
    <property type="entry name" value="Pgk"/>
    <property type="match status" value="1"/>
</dbReference>
<keyword evidence="6 11" id="KW-0808">Transferase</keyword>
<comment type="subcellular location">
    <subcellularLocation>
        <location evidence="11">Cytoplasm</location>
    </subcellularLocation>
</comment>
<feature type="binding site" evidence="12">
    <location>
        <position position="36"/>
    </location>
    <ligand>
        <name>(2R)-3-phosphoglycerate</name>
        <dbReference type="ChEBI" id="CHEBI:58272"/>
    </ligand>
</feature>
<keyword evidence="10 11" id="KW-0324">Glycolysis</keyword>
<dbReference type="PANTHER" id="PTHR11406">
    <property type="entry name" value="PHOSPHOGLYCERATE KINASE"/>
    <property type="match status" value="1"/>
</dbReference>
<evidence type="ECO:0000256" key="9">
    <source>
        <dbReference type="ARBA" id="ARBA00022840"/>
    </source>
</evidence>
<evidence type="ECO:0000256" key="14">
    <source>
        <dbReference type="RuleBase" id="RU000532"/>
    </source>
</evidence>
<dbReference type="InterPro" id="IPR015824">
    <property type="entry name" value="Phosphoglycerate_kinase_N"/>
</dbReference>
<feature type="binding site" evidence="11 12">
    <location>
        <begin position="21"/>
        <end position="23"/>
    </location>
    <ligand>
        <name>substrate</name>
    </ligand>
</feature>
<dbReference type="PRINTS" id="PR00477">
    <property type="entry name" value="PHGLYCKINASE"/>
</dbReference>
<dbReference type="EMBL" id="CP008743">
    <property type="protein sequence ID" value="ARN84817.1"/>
    <property type="molecule type" value="Genomic_DNA"/>
</dbReference>
<dbReference type="OrthoDB" id="9808460at2"/>
<dbReference type="GO" id="GO:0006096">
    <property type="term" value="P:glycolytic process"/>
    <property type="evidence" value="ECO:0007669"/>
    <property type="project" value="UniProtKB-UniRule"/>
</dbReference>
<dbReference type="PANTHER" id="PTHR11406:SF23">
    <property type="entry name" value="PHOSPHOGLYCERATE KINASE 1, CHLOROPLASTIC-RELATED"/>
    <property type="match status" value="1"/>
</dbReference>
<feature type="binding site" evidence="12">
    <location>
        <position position="142"/>
    </location>
    <ligand>
        <name>(2R)-3-phosphoglycerate</name>
        <dbReference type="ChEBI" id="CHEBI:58272"/>
    </ligand>
</feature>
<dbReference type="InterPro" id="IPR001576">
    <property type="entry name" value="Phosphoglycerate_kinase"/>
</dbReference>
<dbReference type="STRING" id="1414854.GQ61_05390"/>
<feature type="binding site" evidence="11 13">
    <location>
        <position position="308"/>
    </location>
    <ligand>
        <name>ATP</name>
        <dbReference type="ChEBI" id="CHEBI:30616"/>
    </ligand>
</feature>
<evidence type="ECO:0000256" key="3">
    <source>
        <dbReference type="ARBA" id="ARBA00008982"/>
    </source>
</evidence>
<evidence type="ECO:0000256" key="6">
    <source>
        <dbReference type="ARBA" id="ARBA00022679"/>
    </source>
</evidence>
<dbReference type="RefSeq" id="WP_085784311.1">
    <property type="nucleotide sequence ID" value="NZ_CP008743.1"/>
</dbReference>
<keyword evidence="16" id="KW-1185">Reference proteome</keyword>
<dbReference type="GO" id="GO:0043531">
    <property type="term" value="F:ADP binding"/>
    <property type="evidence" value="ECO:0007669"/>
    <property type="project" value="TreeGrafter"/>
</dbReference>
<dbReference type="Gene3D" id="3.40.50.1260">
    <property type="entry name" value="Phosphoglycerate kinase, N-terminal domain"/>
    <property type="match status" value="2"/>
</dbReference>
<comment type="similarity">
    <text evidence="3 11 14">Belongs to the phosphoglycerate kinase family.</text>
</comment>
<dbReference type="SUPFAM" id="SSF53748">
    <property type="entry name" value="Phosphoglycerate kinase"/>
    <property type="match status" value="1"/>
</dbReference>
<keyword evidence="9 11" id="KW-0067">ATP-binding</keyword>
<feature type="binding site" evidence="11">
    <location>
        <position position="109"/>
    </location>
    <ligand>
        <name>substrate</name>
    </ligand>
</feature>
<dbReference type="GO" id="GO:0005524">
    <property type="term" value="F:ATP binding"/>
    <property type="evidence" value="ECO:0007669"/>
    <property type="project" value="UniProtKB-KW"/>
</dbReference>
<gene>
    <name evidence="11 15" type="primary">pgk</name>
    <name evidence="15" type="ORF">GQ61_05390</name>
</gene>
<evidence type="ECO:0000256" key="4">
    <source>
        <dbReference type="ARBA" id="ARBA00011245"/>
    </source>
</evidence>
<comment type="subunit">
    <text evidence="4 11">Monomer.</text>
</comment>
<dbReference type="FunFam" id="3.40.50.1260:FF:000031">
    <property type="entry name" value="Phosphoglycerate kinase 1"/>
    <property type="match status" value="1"/>
</dbReference>